<dbReference type="AlphaFoldDB" id="A0A238D8D8"/>
<evidence type="ECO:0000259" key="1">
    <source>
        <dbReference type="Pfam" id="PF01814"/>
    </source>
</evidence>
<proteinExistence type="predicted"/>
<reference evidence="2 3" key="1">
    <citation type="submission" date="2016-06" db="EMBL/GenBank/DDBJ databases">
        <authorList>
            <person name="Kjaerup R.B."/>
            <person name="Dalgaard T.S."/>
            <person name="Juul-Madsen H.R."/>
        </authorList>
    </citation>
    <scope>NUCLEOTIDE SEQUENCE [LARGE SCALE GENOMIC DNA]</scope>
    <source>
        <strain evidence="2 3">DSM 16361</strain>
    </source>
</reference>
<dbReference type="EMBL" id="FLMQ01000056">
    <property type="protein sequence ID" value="SBP89440.1"/>
    <property type="molecule type" value="Genomic_DNA"/>
</dbReference>
<evidence type="ECO:0000313" key="2">
    <source>
        <dbReference type="EMBL" id="SBP89440.1"/>
    </source>
</evidence>
<feature type="domain" description="Hemerythrin-like" evidence="1">
    <location>
        <begin position="13"/>
        <end position="135"/>
    </location>
</feature>
<sequence length="141" mass="15964">MHRRSLNMARNLDDDLPAQHVAMLAAMQRMRLGLLAGDVTEARAARDVLQGLHAAHIAIEETELIPQLPAAARWPAKVYLAEHAKLAAMLGEWRDTLARQPARLDQPEQRLALLDASLLMQHLLEHHLEREEKGLLIETRR</sequence>
<keyword evidence="3" id="KW-1185">Reference proteome</keyword>
<gene>
    <name evidence="2" type="ORF">THIARS_71060</name>
</gene>
<protein>
    <recommendedName>
        <fullName evidence="1">Hemerythrin-like domain-containing protein</fullName>
    </recommendedName>
</protein>
<dbReference type="Proteomes" id="UP000214566">
    <property type="component" value="Unassembled WGS sequence"/>
</dbReference>
<dbReference type="Pfam" id="PF01814">
    <property type="entry name" value="Hemerythrin"/>
    <property type="match status" value="1"/>
</dbReference>
<accession>A0A238D8D8</accession>
<evidence type="ECO:0000313" key="3">
    <source>
        <dbReference type="Proteomes" id="UP000214566"/>
    </source>
</evidence>
<name>A0A238D8D8_THIDL</name>
<organism evidence="2 3">
    <name type="scientific">Thiomonas delicata</name>
    <name type="common">Thiomonas cuprina</name>
    <dbReference type="NCBI Taxonomy" id="364030"/>
    <lineage>
        <taxon>Bacteria</taxon>
        <taxon>Pseudomonadati</taxon>
        <taxon>Pseudomonadota</taxon>
        <taxon>Betaproteobacteria</taxon>
        <taxon>Burkholderiales</taxon>
        <taxon>Thiomonas</taxon>
    </lineage>
</organism>
<dbReference type="InterPro" id="IPR012312">
    <property type="entry name" value="Hemerythrin-like"/>
</dbReference>